<organism evidence="1 2">
    <name type="scientific">Phaseolus angularis</name>
    <name type="common">Azuki bean</name>
    <name type="synonym">Vigna angularis</name>
    <dbReference type="NCBI Taxonomy" id="3914"/>
    <lineage>
        <taxon>Eukaryota</taxon>
        <taxon>Viridiplantae</taxon>
        <taxon>Streptophyta</taxon>
        <taxon>Embryophyta</taxon>
        <taxon>Tracheophyta</taxon>
        <taxon>Spermatophyta</taxon>
        <taxon>Magnoliopsida</taxon>
        <taxon>eudicotyledons</taxon>
        <taxon>Gunneridae</taxon>
        <taxon>Pentapetalae</taxon>
        <taxon>rosids</taxon>
        <taxon>fabids</taxon>
        <taxon>Fabales</taxon>
        <taxon>Fabaceae</taxon>
        <taxon>Papilionoideae</taxon>
        <taxon>50 kb inversion clade</taxon>
        <taxon>NPAAA clade</taxon>
        <taxon>indigoferoid/millettioid clade</taxon>
        <taxon>Phaseoleae</taxon>
        <taxon>Vigna</taxon>
    </lineage>
</organism>
<dbReference type="Proteomes" id="UP000053144">
    <property type="component" value="Chromosome 2"/>
</dbReference>
<accession>A0A0L9TWI7</accession>
<reference evidence="2" key="1">
    <citation type="journal article" date="2015" name="Proc. Natl. Acad. Sci. U.S.A.">
        <title>Genome sequencing of adzuki bean (Vigna angularis) provides insight into high starch and low fat accumulation and domestication.</title>
        <authorList>
            <person name="Yang K."/>
            <person name="Tian Z."/>
            <person name="Chen C."/>
            <person name="Luo L."/>
            <person name="Zhao B."/>
            <person name="Wang Z."/>
            <person name="Yu L."/>
            <person name="Li Y."/>
            <person name="Sun Y."/>
            <person name="Li W."/>
            <person name="Chen Y."/>
            <person name="Li Y."/>
            <person name="Zhang Y."/>
            <person name="Ai D."/>
            <person name="Zhao J."/>
            <person name="Shang C."/>
            <person name="Ma Y."/>
            <person name="Wu B."/>
            <person name="Wang M."/>
            <person name="Gao L."/>
            <person name="Sun D."/>
            <person name="Zhang P."/>
            <person name="Guo F."/>
            <person name="Wang W."/>
            <person name="Li Y."/>
            <person name="Wang J."/>
            <person name="Varshney R.K."/>
            <person name="Wang J."/>
            <person name="Ling H.Q."/>
            <person name="Wan P."/>
        </authorList>
    </citation>
    <scope>NUCLEOTIDE SEQUENCE</scope>
    <source>
        <strain evidence="2">cv. Jingnong 6</strain>
    </source>
</reference>
<dbReference type="EMBL" id="CM003372">
    <property type="protein sequence ID" value="KOM34866.1"/>
    <property type="molecule type" value="Genomic_DNA"/>
</dbReference>
<name>A0A0L9TWI7_PHAAN</name>
<protein>
    <submittedName>
        <fullName evidence="1">Uncharacterized protein</fullName>
    </submittedName>
</protein>
<dbReference type="AlphaFoldDB" id="A0A0L9TWI7"/>
<evidence type="ECO:0000313" key="1">
    <source>
        <dbReference type="EMBL" id="KOM34866.1"/>
    </source>
</evidence>
<proteinExistence type="predicted"/>
<gene>
    <name evidence="1" type="ORF">LR48_Vigan02g101600</name>
</gene>
<evidence type="ECO:0000313" key="2">
    <source>
        <dbReference type="Proteomes" id="UP000053144"/>
    </source>
</evidence>
<sequence length="178" mass="19878">MKKKVVDEEDDSEKLEKTKNVIPYLVPPRRIRLHGFEEKHGKPYSVPMLCIRFHHMFLDWSGCIWLGGAVLGTLQGRSVPMRRRWWLQRRAFGLDISGGSGMIRDGGGCSAHPMVVEVVDEGILGGWSEHVMVVEAATGVSVMVENAPRKAWPLKQWTKVFSGAVGGVMKVVNVKREG</sequence>
<dbReference type="Gramene" id="KOM34866">
    <property type="protein sequence ID" value="KOM34866"/>
    <property type="gene ID" value="LR48_Vigan02g101600"/>
</dbReference>